<dbReference type="SUPFAM" id="SSF53335">
    <property type="entry name" value="S-adenosyl-L-methionine-dependent methyltransferases"/>
    <property type="match status" value="1"/>
</dbReference>
<organism evidence="2 3">
    <name type="scientific">Saxibacter everestensis</name>
    <dbReference type="NCBI Taxonomy" id="2909229"/>
    <lineage>
        <taxon>Bacteria</taxon>
        <taxon>Bacillati</taxon>
        <taxon>Actinomycetota</taxon>
        <taxon>Actinomycetes</taxon>
        <taxon>Micrococcales</taxon>
        <taxon>Brevibacteriaceae</taxon>
        <taxon>Saxibacter</taxon>
    </lineage>
</organism>
<proteinExistence type="predicted"/>
<gene>
    <name evidence="2" type="ORF">LWF01_18715</name>
</gene>
<dbReference type="GO" id="GO:0032259">
    <property type="term" value="P:methylation"/>
    <property type="evidence" value="ECO:0007669"/>
    <property type="project" value="UniProtKB-KW"/>
</dbReference>
<dbReference type="RefSeq" id="WP_349638886.1">
    <property type="nucleotide sequence ID" value="NZ_CP090958.1"/>
</dbReference>
<dbReference type="Gene3D" id="3.40.50.150">
    <property type="entry name" value="Vaccinia Virus protein VP39"/>
    <property type="match status" value="1"/>
</dbReference>
<reference evidence="2 3" key="1">
    <citation type="submission" date="2023-05" db="EMBL/GenBank/DDBJ databases">
        <title>Lithophilousrod everest ZFBP1038 complete genpme.</title>
        <authorList>
            <person name="Tian M."/>
        </authorList>
    </citation>
    <scope>NUCLEOTIDE SEQUENCE [LARGE SCALE GENOMIC DNA]</scope>
    <source>
        <strain evidence="2 3">ZFBP1038</strain>
    </source>
</reference>
<keyword evidence="3" id="KW-1185">Reference proteome</keyword>
<evidence type="ECO:0000313" key="3">
    <source>
        <dbReference type="Proteomes" id="UP001209083"/>
    </source>
</evidence>
<name>A0ABY8QSY3_9MICO</name>
<dbReference type="CDD" id="cd02440">
    <property type="entry name" value="AdoMet_MTases"/>
    <property type="match status" value="1"/>
</dbReference>
<dbReference type="InterPro" id="IPR048647">
    <property type="entry name" value="RlmA_N"/>
</dbReference>
<dbReference type="InterPro" id="IPR016718">
    <property type="entry name" value="rRNA_m1G-MeTrfase_A_prd"/>
</dbReference>
<keyword evidence="2" id="KW-0808">Transferase</keyword>
<sequence>MNKLACPICQQHLTHDPSTLSCPAGHAFDIARQGYVSLLRGGKRATTGDDAAMVAARDAFLNRGHYEPVASAISASLPDNDGLCVDLAGGTGYYLQRVLEDRPGMVGASVDLSKFAVRRAAGRHPRIAAISADVWQPLPFRSGTAEYVLSIFGPRNPGEIKRILNSGGTLLVVTPTERHLRELVDSLGLIGVDPSKESRLAEQLSDFTRISRRTVEYTVAMDHDDVRNDVLMGPSIHHIDQADFEHQVAALPEQCDVTVSVQVALYRP</sequence>
<feature type="domain" description="23S rRNA (guanine(745)-N(1))-methyltransferase N-terminal" evidence="1">
    <location>
        <begin position="5"/>
        <end position="39"/>
    </location>
</feature>
<dbReference type="PIRSF" id="PIRSF018249">
    <property type="entry name" value="MyrA_prd"/>
    <property type="match status" value="1"/>
</dbReference>
<evidence type="ECO:0000259" key="1">
    <source>
        <dbReference type="Pfam" id="PF21302"/>
    </source>
</evidence>
<dbReference type="InterPro" id="IPR029063">
    <property type="entry name" value="SAM-dependent_MTases_sf"/>
</dbReference>
<dbReference type="GO" id="GO:0008168">
    <property type="term" value="F:methyltransferase activity"/>
    <property type="evidence" value="ECO:0007669"/>
    <property type="project" value="UniProtKB-KW"/>
</dbReference>
<protein>
    <submittedName>
        <fullName evidence="2">SAM-dependent methyltransferase</fullName>
    </submittedName>
</protein>
<evidence type="ECO:0000313" key="2">
    <source>
        <dbReference type="EMBL" id="WGW12088.1"/>
    </source>
</evidence>
<dbReference type="Proteomes" id="UP001209083">
    <property type="component" value="Chromosome"/>
</dbReference>
<keyword evidence="2" id="KW-0489">Methyltransferase</keyword>
<dbReference type="Pfam" id="PF21302">
    <property type="entry name" value="Zn_ribbon_RlmA"/>
    <property type="match status" value="1"/>
</dbReference>
<accession>A0ABY8QSY3</accession>
<dbReference type="EMBL" id="CP090958">
    <property type="protein sequence ID" value="WGW12088.1"/>
    <property type="molecule type" value="Genomic_DNA"/>
</dbReference>